<organism evidence="6">
    <name type="scientific">Micrurus corallinus</name>
    <name type="common">Brazilian coral snake</name>
    <dbReference type="NCBI Taxonomy" id="54390"/>
    <lineage>
        <taxon>Eukaryota</taxon>
        <taxon>Metazoa</taxon>
        <taxon>Chordata</taxon>
        <taxon>Craniata</taxon>
        <taxon>Vertebrata</taxon>
        <taxon>Euteleostomi</taxon>
        <taxon>Lepidosauria</taxon>
        <taxon>Squamata</taxon>
        <taxon>Bifurcata</taxon>
        <taxon>Unidentata</taxon>
        <taxon>Episquamata</taxon>
        <taxon>Toxicofera</taxon>
        <taxon>Serpentes</taxon>
        <taxon>Colubroidea</taxon>
        <taxon>Elapidae</taxon>
        <taxon>Elapinae</taxon>
        <taxon>Micrurus</taxon>
    </lineage>
</organism>
<dbReference type="SMART" id="SM00212">
    <property type="entry name" value="UBCc"/>
    <property type="match status" value="1"/>
</dbReference>
<evidence type="ECO:0000256" key="2">
    <source>
        <dbReference type="ARBA" id="ARBA00012486"/>
    </source>
</evidence>
<accession>A0A2D4FIT8</accession>
<dbReference type="FunFam" id="3.10.110.10:FF:000011">
    <property type="entry name" value="Ubiquitin-conjugating enzyme E2 L3"/>
    <property type="match status" value="1"/>
</dbReference>
<evidence type="ECO:0000313" key="6">
    <source>
        <dbReference type="EMBL" id="LAA47390.1"/>
    </source>
</evidence>
<dbReference type="PANTHER" id="PTHR24067">
    <property type="entry name" value="UBIQUITIN-CONJUGATING ENZYME E2"/>
    <property type="match status" value="1"/>
</dbReference>
<dbReference type="InterPro" id="IPR016135">
    <property type="entry name" value="UBQ-conjugating_enzyme/RWD"/>
</dbReference>
<keyword evidence="4" id="KW-0833">Ubl conjugation pathway</keyword>
<comment type="catalytic activity">
    <reaction evidence="1">
        <text>S-ubiquitinyl-[E1 ubiquitin-activating enzyme]-L-cysteine + [E2 ubiquitin-conjugating enzyme]-L-cysteine = [E1 ubiquitin-activating enzyme]-L-cysteine + S-ubiquitinyl-[E2 ubiquitin-conjugating enzyme]-L-cysteine.</text>
        <dbReference type="EC" id="2.3.2.23"/>
    </reaction>
</comment>
<dbReference type="Gene3D" id="3.10.110.10">
    <property type="entry name" value="Ubiquitin Conjugating Enzyme"/>
    <property type="match status" value="1"/>
</dbReference>
<protein>
    <recommendedName>
        <fullName evidence="2">E2 ubiquitin-conjugating enzyme</fullName>
        <ecNumber evidence="2">2.3.2.23</ecNumber>
    </recommendedName>
</protein>
<dbReference type="InterPro" id="IPR000608">
    <property type="entry name" value="UBC"/>
</dbReference>
<sequence length="155" mass="17858">MASASRRVAKELDAIKKLGLQCFQDIQADVTNILLWKGLLVPDNPPYNKGAFWIEINFPCEYPLKPPTIRFKTKIYHPNVDEMGQFCLPIISAENWQPNTKIDQVILALIELVNNPKINSPMHLEVATEFTHDHEKFLLRAEDHTCNFSEKRPCK</sequence>
<dbReference type="EC" id="2.3.2.23" evidence="2"/>
<keyword evidence="3" id="KW-0808">Transferase</keyword>
<dbReference type="InterPro" id="IPR050113">
    <property type="entry name" value="Ub_conjugating_enzyme"/>
</dbReference>
<feature type="domain" description="UBC core" evidence="5">
    <location>
        <begin position="3"/>
        <end position="150"/>
    </location>
</feature>
<dbReference type="EMBL" id="IACJ01078647">
    <property type="protein sequence ID" value="LAA47390.1"/>
    <property type="molecule type" value="Transcribed_RNA"/>
</dbReference>
<reference evidence="6" key="2">
    <citation type="submission" date="2017-11" db="EMBL/GenBank/DDBJ databases">
        <title>Coralsnake Venomics: Analyses of Venom Gland Transcriptomes and Proteomes of Six Brazilian Taxa.</title>
        <authorList>
            <person name="Aird S.D."/>
            <person name="Jorge da Silva N."/>
            <person name="Qiu L."/>
            <person name="Villar-Briones A."/>
            <person name="Aparecida-Saddi V."/>
            <person name="Campos-Telles M.P."/>
            <person name="Grau M."/>
            <person name="Mikheyev A.S."/>
        </authorList>
    </citation>
    <scope>NUCLEOTIDE SEQUENCE</scope>
    <source>
        <tissue evidence="6">Venom_gland</tissue>
    </source>
</reference>
<evidence type="ECO:0000256" key="3">
    <source>
        <dbReference type="ARBA" id="ARBA00022679"/>
    </source>
</evidence>
<reference evidence="6" key="1">
    <citation type="submission" date="2017-07" db="EMBL/GenBank/DDBJ databases">
        <authorList>
            <person name="Mikheyev A."/>
            <person name="Grau M."/>
        </authorList>
    </citation>
    <scope>NUCLEOTIDE SEQUENCE</scope>
    <source>
        <tissue evidence="6">Venom_gland</tissue>
    </source>
</reference>
<dbReference type="PROSITE" id="PS50127">
    <property type="entry name" value="UBC_2"/>
    <property type="match status" value="1"/>
</dbReference>
<dbReference type="AlphaFoldDB" id="A0A2D4FIT8"/>
<name>A0A2D4FIT8_MICCO</name>
<proteinExistence type="predicted"/>
<evidence type="ECO:0000259" key="5">
    <source>
        <dbReference type="PROSITE" id="PS50127"/>
    </source>
</evidence>
<evidence type="ECO:0000256" key="4">
    <source>
        <dbReference type="ARBA" id="ARBA00022786"/>
    </source>
</evidence>
<dbReference type="GO" id="GO:0061631">
    <property type="term" value="F:ubiquitin conjugating enzyme activity"/>
    <property type="evidence" value="ECO:0007669"/>
    <property type="project" value="UniProtKB-EC"/>
</dbReference>
<dbReference type="Pfam" id="PF00179">
    <property type="entry name" value="UQ_con"/>
    <property type="match status" value="1"/>
</dbReference>
<dbReference type="CDD" id="cd23801">
    <property type="entry name" value="UBCc_UBE2L3"/>
    <property type="match status" value="1"/>
</dbReference>
<dbReference type="SUPFAM" id="SSF54495">
    <property type="entry name" value="UBC-like"/>
    <property type="match status" value="1"/>
</dbReference>
<evidence type="ECO:0000256" key="1">
    <source>
        <dbReference type="ARBA" id="ARBA00000485"/>
    </source>
</evidence>